<keyword evidence="2" id="KW-1133">Transmembrane helix</keyword>
<evidence type="ECO:0000256" key="1">
    <source>
        <dbReference type="SAM" id="MobiDB-lite"/>
    </source>
</evidence>
<feature type="region of interest" description="Disordered" evidence="1">
    <location>
        <begin position="1"/>
        <end position="32"/>
    </location>
</feature>
<accession>A0A8B8CHP4</accession>
<evidence type="ECO:0000313" key="3">
    <source>
        <dbReference type="Proteomes" id="UP000694844"/>
    </source>
</evidence>
<evidence type="ECO:0000256" key="2">
    <source>
        <dbReference type="SAM" id="Phobius"/>
    </source>
</evidence>
<dbReference type="PANTHER" id="PTHR33444">
    <property type="entry name" value="SI:DKEY-19B23.12-RELATED"/>
    <property type="match status" value="1"/>
</dbReference>
<feature type="transmembrane region" description="Helical" evidence="2">
    <location>
        <begin position="176"/>
        <end position="205"/>
    </location>
</feature>
<feature type="transmembrane region" description="Helical" evidence="2">
    <location>
        <begin position="64"/>
        <end position="86"/>
    </location>
</feature>
<dbReference type="OrthoDB" id="6157510at2759"/>
<sequence>MASPSDSLLQTVTSVEPSPGPHSEHEDSNGGKRCHCQVLQNAYMEEEDAYNFICHVNNSFNKSVFGLMMLTVGLAISVLCLTFGILEFHNCPCEPLLPLFLTLNGAALFLKCVLQGTRIMFNIAPPDGERHCLYTVTDMLTLFLLFWGFTGAVLVYNLLKIAQTRDSTALHYCDYHLLSLAIGVVTVTFVIIVFTLVCYAILWFIHDKMESSEKFRDFVIECELDRRKMPSRV</sequence>
<evidence type="ECO:0000313" key="4">
    <source>
        <dbReference type="RefSeq" id="XP_022314709.1"/>
    </source>
</evidence>
<feature type="transmembrane region" description="Helical" evidence="2">
    <location>
        <begin position="98"/>
        <end position="121"/>
    </location>
</feature>
<dbReference type="InterPro" id="IPR040350">
    <property type="entry name" value="TMEM272"/>
</dbReference>
<keyword evidence="2" id="KW-0472">Membrane</keyword>
<protein>
    <submittedName>
        <fullName evidence="4">Uncharacterized protein LOC111119144 isoform X1</fullName>
    </submittedName>
</protein>
<dbReference type="KEGG" id="cvn:111119144"/>
<dbReference type="Proteomes" id="UP000694844">
    <property type="component" value="Chromosome 2"/>
</dbReference>
<reference evidence="4" key="1">
    <citation type="submission" date="2025-08" db="UniProtKB">
        <authorList>
            <consortium name="RefSeq"/>
        </authorList>
    </citation>
    <scope>IDENTIFICATION</scope>
    <source>
        <tissue evidence="4">Whole sample</tissue>
    </source>
</reference>
<gene>
    <name evidence="4" type="primary">LOC111119144</name>
</gene>
<feature type="transmembrane region" description="Helical" evidence="2">
    <location>
        <begin position="133"/>
        <end position="156"/>
    </location>
</feature>
<keyword evidence="3" id="KW-1185">Reference proteome</keyword>
<dbReference type="GeneID" id="111119144"/>
<dbReference type="RefSeq" id="XP_022314709.1">
    <property type="nucleotide sequence ID" value="XM_022459001.1"/>
</dbReference>
<dbReference type="PANTHER" id="PTHR33444:SF7">
    <property type="entry name" value="TRANSMEMBRANE PROTEIN 272"/>
    <property type="match status" value="1"/>
</dbReference>
<name>A0A8B8CHP4_CRAVI</name>
<proteinExistence type="predicted"/>
<keyword evidence="2" id="KW-0812">Transmembrane</keyword>
<feature type="compositionally biased region" description="Polar residues" evidence="1">
    <location>
        <begin position="1"/>
        <end position="16"/>
    </location>
</feature>
<dbReference type="AlphaFoldDB" id="A0A8B8CHP4"/>
<organism evidence="3 4">
    <name type="scientific">Crassostrea virginica</name>
    <name type="common">Eastern oyster</name>
    <dbReference type="NCBI Taxonomy" id="6565"/>
    <lineage>
        <taxon>Eukaryota</taxon>
        <taxon>Metazoa</taxon>
        <taxon>Spiralia</taxon>
        <taxon>Lophotrochozoa</taxon>
        <taxon>Mollusca</taxon>
        <taxon>Bivalvia</taxon>
        <taxon>Autobranchia</taxon>
        <taxon>Pteriomorphia</taxon>
        <taxon>Ostreida</taxon>
        <taxon>Ostreoidea</taxon>
        <taxon>Ostreidae</taxon>
        <taxon>Crassostrea</taxon>
    </lineage>
</organism>